<organism evidence="2 3">
    <name type="scientific">Halobellus clavatus</name>
    <dbReference type="NCBI Taxonomy" id="660517"/>
    <lineage>
        <taxon>Archaea</taxon>
        <taxon>Methanobacteriati</taxon>
        <taxon>Methanobacteriota</taxon>
        <taxon>Stenosarchaea group</taxon>
        <taxon>Halobacteria</taxon>
        <taxon>Halobacteriales</taxon>
        <taxon>Haloferacaceae</taxon>
        <taxon>Halobellus</taxon>
    </lineage>
</organism>
<dbReference type="RefSeq" id="WP_049987734.1">
    <property type="nucleotide sequence ID" value="NZ_FNPB01000011.1"/>
</dbReference>
<dbReference type="Proteomes" id="UP000199170">
    <property type="component" value="Unassembled WGS sequence"/>
</dbReference>
<dbReference type="InterPro" id="IPR013561">
    <property type="entry name" value="FilR1_middle_dom"/>
</dbReference>
<dbReference type="AlphaFoldDB" id="A0A1H3IYK6"/>
<keyword evidence="3" id="KW-1185">Reference proteome</keyword>
<feature type="domain" description="Methanogenesis regulatory protein FilR1 middle" evidence="1">
    <location>
        <begin position="89"/>
        <end position="203"/>
    </location>
</feature>
<evidence type="ECO:0000313" key="2">
    <source>
        <dbReference type="EMBL" id="SDY32415.1"/>
    </source>
</evidence>
<sequence length="211" mass="23999">MFETEGWSVESDGVHRLTPAGQHTLERYEELAETIEQVLDKAPWFQRLSPIRTDIPVRALADAKLYVSSPHSPGIVLATALKLCDPRLDHFRVLTSIFNPTLFSAYDKLLKLGLKGEAIVDASLYQRLHEEEMEYFLDDSNYDNFQIFCLDEPLTLGIGIYDREQIAVGAYNKTGEGEHIAMILSSNEAVVQWGEDLYNQYQKQARDPAEM</sequence>
<proteinExistence type="predicted"/>
<evidence type="ECO:0000259" key="1">
    <source>
        <dbReference type="Pfam" id="PF08350"/>
    </source>
</evidence>
<dbReference type="EMBL" id="FNPB01000011">
    <property type="protein sequence ID" value="SDY32415.1"/>
    <property type="molecule type" value="Genomic_DNA"/>
</dbReference>
<accession>A0A1H3IYK6</accession>
<name>A0A1H3IYK6_9EURY</name>
<evidence type="ECO:0000313" key="3">
    <source>
        <dbReference type="Proteomes" id="UP000199170"/>
    </source>
</evidence>
<protein>
    <submittedName>
        <fullName evidence="2">Predicted transcriptional regulator, contains HTH domain</fullName>
    </submittedName>
</protein>
<gene>
    <name evidence="2" type="ORF">SAMN04487946_11154</name>
</gene>
<dbReference type="Pfam" id="PF08350">
    <property type="entry name" value="FilR1_middle"/>
    <property type="match status" value="1"/>
</dbReference>
<reference evidence="3" key="1">
    <citation type="submission" date="2016-10" db="EMBL/GenBank/DDBJ databases">
        <authorList>
            <person name="Varghese N."/>
            <person name="Submissions S."/>
        </authorList>
    </citation>
    <scope>NUCLEOTIDE SEQUENCE [LARGE SCALE GENOMIC DNA]</scope>
    <source>
        <strain evidence="3">CGMCC 1.10118</strain>
    </source>
</reference>